<dbReference type="InterPro" id="IPR037401">
    <property type="entry name" value="SnoaL-like"/>
</dbReference>
<dbReference type="Gene3D" id="1.10.1740.10">
    <property type="match status" value="1"/>
</dbReference>
<evidence type="ECO:0000259" key="7">
    <source>
        <dbReference type="Pfam" id="PF08281"/>
    </source>
</evidence>
<evidence type="ECO:0000259" key="8">
    <source>
        <dbReference type="Pfam" id="PF12680"/>
    </source>
</evidence>
<dbReference type="GO" id="GO:0016987">
    <property type="term" value="F:sigma factor activity"/>
    <property type="evidence" value="ECO:0007669"/>
    <property type="project" value="UniProtKB-KW"/>
</dbReference>
<sequence length="316" mass="34554">MQDLASDFEAERDHLTAVAYRMLGSRAEAEDAVQEAWLRYSSALADPAARAEIRDLRGWLTTATARICLDVLRSARVRREAYPGQWLPEPLVTRLEPGSFAPDPAERVVRDDEIGMALMVVLERLTPEQRVAFVLHEAFKVPFDGIATALGTTVPAARQLASRARRAVNDGAPRHTASPAEQRRVLEAFVGATETGDIETLMAVLAPDVVFVGDSGGHFPAARKPIEGALQVARFVLGLLRRMPTEATDVHTEIVEVNGDLGVLLDATYHDGRPFRSVLSFAIEDGRITAAFNQLNPDKMARVPHAAKDAPAWPPR</sequence>
<dbReference type="SUPFAM" id="SSF88659">
    <property type="entry name" value="Sigma3 and sigma4 domains of RNA polymerase sigma factors"/>
    <property type="match status" value="1"/>
</dbReference>
<dbReference type="Gene3D" id="1.10.10.10">
    <property type="entry name" value="Winged helix-like DNA-binding domain superfamily/Winged helix DNA-binding domain"/>
    <property type="match status" value="1"/>
</dbReference>
<dbReference type="NCBIfam" id="TIGR02937">
    <property type="entry name" value="sigma70-ECF"/>
    <property type="match status" value="1"/>
</dbReference>
<dbReference type="GO" id="GO:0006352">
    <property type="term" value="P:DNA-templated transcription initiation"/>
    <property type="evidence" value="ECO:0007669"/>
    <property type="project" value="InterPro"/>
</dbReference>
<dbReference type="Pfam" id="PF08281">
    <property type="entry name" value="Sigma70_r4_2"/>
    <property type="match status" value="1"/>
</dbReference>
<evidence type="ECO:0000256" key="1">
    <source>
        <dbReference type="ARBA" id="ARBA00010641"/>
    </source>
</evidence>
<gene>
    <name evidence="9" type="ORF">DFJ67_2705</name>
</gene>
<keyword evidence="10" id="KW-1185">Reference proteome</keyword>
<evidence type="ECO:0000256" key="3">
    <source>
        <dbReference type="ARBA" id="ARBA00023015"/>
    </source>
</evidence>
<comment type="caution">
    <text evidence="9">The sequence shown here is derived from an EMBL/GenBank/DDBJ whole genome shotgun (WGS) entry which is preliminary data.</text>
</comment>
<dbReference type="EMBL" id="QUMQ01000001">
    <property type="protein sequence ID" value="REF96714.1"/>
    <property type="molecule type" value="Genomic_DNA"/>
</dbReference>
<feature type="domain" description="RNA polymerase sigma-70 region 2" evidence="6">
    <location>
        <begin position="8"/>
        <end position="76"/>
    </location>
</feature>
<accession>A0A3D9ZJJ4</accession>
<feature type="domain" description="RNA polymerase sigma factor 70 region 4 type 2" evidence="7">
    <location>
        <begin position="117"/>
        <end position="167"/>
    </location>
</feature>
<dbReference type="InterPro" id="IPR007627">
    <property type="entry name" value="RNA_pol_sigma70_r2"/>
</dbReference>
<dbReference type="PANTHER" id="PTHR30173:SF43">
    <property type="entry name" value="ECF RNA POLYMERASE SIGMA FACTOR SIGI-RELATED"/>
    <property type="match status" value="1"/>
</dbReference>
<dbReference type="InterPro" id="IPR014284">
    <property type="entry name" value="RNA_pol_sigma-70_dom"/>
</dbReference>
<proteinExistence type="inferred from homology"/>
<dbReference type="AlphaFoldDB" id="A0A3D9ZJJ4"/>
<dbReference type="GO" id="GO:0003677">
    <property type="term" value="F:DNA binding"/>
    <property type="evidence" value="ECO:0007669"/>
    <property type="project" value="InterPro"/>
</dbReference>
<evidence type="ECO:0000259" key="6">
    <source>
        <dbReference type="Pfam" id="PF04542"/>
    </source>
</evidence>
<comment type="similarity">
    <text evidence="1">Belongs to the sigma-70 factor family. ECF subfamily.</text>
</comment>
<name>A0A3D9ZJJ4_9ACTN</name>
<dbReference type="Gene3D" id="3.10.450.50">
    <property type="match status" value="1"/>
</dbReference>
<dbReference type="InterPro" id="IPR052704">
    <property type="entry name" value="ECF_Sigma-70_Domain"/>
</dbReference>
<feature type="domain" description="SnoaL-like" evidence="8">
    <location>
        <begin position="187"/>
        <end position="290"/>
    </location>
</feature>
<evidence type="ECO:0000313" key="9">
    <source>
        <dbReference type="EMBL" id="REF96714.1"/>
    </source>
</evidence>
<dbReference type="RefSeq" id="WP_116068184.1">
    <property type="nucleotide sequence ID" value="NZ_BONB01000019.1"/>
</dbReference>
<protein>
    <submittedName>
        <fullName evidence="9">RNA polymerase ECF family sigma subunit</fullName>
    </submittedName>
</protein>
<keyword evidence="3" id="KW-0805">Transcription regulation</keyword>
<evidence type="ECO:0000256" key="4">
    <source>
        <dbReference type="ARBA" id="ARBA00023082"/>
    </source>
</evidence>
<dbReference type="Pfam" id="PF12680">
    <property type="entry name" value="SnoaL_2"/>
    <property type="match status" value="1"/>
</dbReference>
<dbReference type="SUPFAM" id="SSF54427">
    <property type="entry name" value="NTF2-like"/>
    <property type="match status" value="1"/>
</dbReference>
<dbReference type="InterPro" id="IPR013324">
    <property type="entry name" value="RNA_pol_sigma_r3/r4-like"/>
</dbReference>
<dbReference type="Pfam" id="PF04542">
    <property type="entry name" value="Sigma70_r2"/>
    <property type="match status" value="1"/>
</dbReference>
<keyword evidence="5" id="KW-0804">Transcription</keyword>
<reference evidence="9 10" key="1">
    <citation type="submission" date="2018-08" db="EMBL/GenBank/DDBJ databases">
        <title>Sequencing the genomes of 1000 actinobacteria strains.</title>
        <authorList>
            <person name="Klenk H.-P."/>
        </authorList>
    </citation>
    <scope>NUCLEOTIDE SEQUENCE [LARGE SCALE GENOMIC DNA]</scope>
    <source>
        <strain evidence="9 10">DSM 44099</strain>
    </source>
</reference>
<dbReference type="InterPro" id="IPR013325">
    <property type="entry name" value="RNA_pol_sigma_r2"/>
</dbReference>
<dbReference type="InterPro" id="IPR013249">
    <property type="entry name" value="RNA_pol_sigma70_r4_t2"/>
</dbReference>
<evidence type="ECO:0000256" key="2">
    <source>
        <dbReference type="ARBA" id="ARBA00011344"/>
    </source>
</evidence>
<comment type="subunit">
    <text evidence="2">Interacts transiently with the RNA polymerase catalytic core formed by RpoA, RpoB, RpoC and RpoZ (2 alpha, 1 beta, 1 beta' and 1 omega subunit) to form the RNA polymerase holoenzyme that can initiate transcription.</text>
</comment>
<dbReference type="PANTHER" id="PTHR30173">
    <property type="entry name" value="SIGMA 19 FACTOR"/>
    <property type="match status" value="1"/>
</dbReference>
<dbReference type="InterPro" id="IPR036388">
    <property type="entry name" value="WH-like_DNA-bd_sf"/>
</dbReference>
<evidence type="ECO:0000313" key="10">
    <source>
        <dbReference type="Proteomes" id="UP000256913"/>
    </source>
</evidence>
<keyword evidence="4" id="KW-0731">Sigma factor</keyword>
<dbReference type="Proteomes" id="UP000256913">
    <property type="component" value="Unassembled WGS sequence"/>
</dbReference>
<dbReference type="OrthoDB" id="6689546at2"/>
<dbReference type="SUPFAM" id="SSF88946">
    <property type="entry name" value="Sigma2 domain of RNA polymerase sigma factors"/>
    <property type="match status" value="1"/>
</dbReference>
<dbReference type="NCBIfam" id="NF007214">
    <property type="entry name" value="PRK09636.1"/>
    <property type="match status" value="1"/>
</dbReference>
<organism evidence="9 10">
    <name type="scientific">Asanoa ferruginea</name>
    <dbReference type="NCBI Taxonomy" id="53367"/>
    <lineage>
        <taxon>Bacteria</taxon>
        <taxon>Bacillati</taxon>
        <taxon>Actinomycetota</taxon>
        <taxon>Actinomycetes</taxon>
        <taxon>Micromonosporales</taxon>
        <taxon>Micromonosporaceae</taxon>
        <taxon>Asanoa</taxon>
    </lineage>
</organism>
<evidence type="ECO:0000256" key="5">
    <source>
        <dbReference type="ARBA" id="ARBA00023163"/>
    </source>
</evidence>
<dbReference type="InterPro" id="IPR032710">
    <property type="entry name" value="NTF2-like_dom_sf"/>
</dbReference>